<comment type="caution">
    <text evidence="3">The sequence shown here is derived from an EMBL/GenBank/DDBJ whole genome shotgun (WGS) entry which is preliminary data.</text>
</comment>
<dbReference type="EMBL" id="AXCY01000003">
    <property type="protein sequence ID" value="KGM12560.1"/>
    <property type="molecule type" value="Genomic_DNA"/>
</dbReference>
<dbReference type="InterPro" id="IPR008928">
    <property type="entry name" value="6-hairpin_glycosidase_sf"/>
</dbReference>
<evidence type="ECO:0000259" key="2">
    <source>
        <dbReference type="Pfam" id="PF22422"/>
    </source>
</evidence>
<feature type="domain" description="Mannosylglycerate hydrolase MGH1-like glycoside hydrolase" evidence="2">
    <location>
        <begin position="342"/>
        <end position="580"/>
    </location>
</feature>
<dbReference type="InterPro" id="IPR032856">
    <property type="entry name" value="GDE_N_bis"/>
</dbReference>
<dbReference type="OrthoDB" id="9759959at2"/>
<organism evidence="3 4">
    <name type="scientific">Cellulomonas carbonis T26</name>
    <dbReference type="NCBI Taxonomy" id="947969"/>
    <lineage>
        <taxon>Bacteria</taxon>
        <taxon>Bacillati</taxon>
        <taxon>Actinomycetota</taxon>
        <taxon>Actinomycetes</taxon>
        <taxon>Micrococcales</taxon>
        <taxon>Cellulomonadaceae</taxon>
        <taxon>Cellulomonas</taxon>
    </lineage>
</organism>
<dbReference type="InterPro" id="IPR054491">
    <property type="entry name" value="MGH1-like_GH"/>
</dbReference>
<dbReference type="Pfam" id="PF14742">
    <property type="entry name" value="GDE_N_bis"/>
    <property type="match status" value="1"/>
</dbReference>
<evidence type="ECO:0000313" key="4">
    <source>
        <dbReference type="Proteomes" id="UP000029839"/>
    </source>
</evidence>
<reference evidence="3 4" key="2">
    <citation type="journal article" date="2015" name="Stand. Genomic Sci.">
        <title>Draft genome sequence of Cellulomonas carbonis T26(T) and comparative analysis of six Cellulomonas genomes.</title>
        <authorList>
            <person name="Zhuang W."/>
            <person name="Zhang S."/>
            <person name="Xia X."/>
            <person name="Wang G."/>
        </authorList>
    </citation>
    <scope>NUCLEOTIDE SEQUENCE [LARGE SCALE GENOMIC DNA]</scope>
    <source>
        <strain evidence="3 4">T26</strain>
    </source>
</reference>
<evidence type="ECO:0000259" key="1">
    <source>
        <dbReference type="Pfam" id="PF14742"/>
    </source>
</evidence>
<keyword evidence="4" id="KW-1185">Reference proteome</keyword>
<feature type="domain" description="Putative glycogen debranching enzyme N-terminal" evidence="1">
    <location>
        <begin position="16"/>
        <end position="196"/>
    </location>
</feature>
<dbReference type="AlphaFoldDB" id="A0A0A0BX53"/>
<dbReference type="InterPro" id="IPR012341">
    <property type="entry name" value="6hp_glycosidase-like_sf"/>
</dbReference>
<dbReference type="Pfam" id="PF22422">
    <property type="entry name" value="MGH1-like_GH"/>
    <property type="match status" value="1"/>
</dbReference>
<name>A0A0A0BX53_9CELL</name>
<evidence type="ECO:0000313" key="3">
    <source>
        <dbReference type="EMBL" id="KGM12560.1"/>
    </source>
</evidence>
<sequence length="685" mass="71822">MELQPLLHDLLVATSAPTQAWSAPDGQVRASGAQGLYEGDVRVLSRAELLVDGAPPEAVAAGPVGAGADTVEVLALVRTVDEPGADPTVRLRRTRTVRPGVVAERLTLSAATAGDVRVPLRLELACDLAPMQAVKAGRRTEPSPARATADGVAWDGGEVAVEVALPGATVDVTEPTAPVARWDVVVPAGGTVMVTWEVRARAHDAVVLPALGPAPWSVPDVTADDRRLAALLARALGDLDGLRMRARFAPDDQFLAAGAPWFLTLFGRDSLWAARMLLPLGTELAGGTLRTLAARQGARVDPGTAEQPGKILHEVRAHELPLGEGDRALPPTYYGTIDATPLWLCLLHDAWRWGMDPAEVEALLPAAEAALGWMAEHGDADGDGLLEYHDEGGRGLANQGWKDSGDSVQWRDGRLARGPIALCEVQGYAHEAALAGAALLDAFGRPGAERWRAWAADLADRFRASFWVRDEAGPYPAIALDADKRPVDSLTSNIGHLLGTGILDAHEERLVARRLAGPDMDSGYGLRTMSTHEAGYWPLRYHGGSVWTHDTAITVLGLARSGHHDVVAPLVEGLLAAAADLGFRLPELHAGDARGTVPAAVPYPAACRPQAWSAASAVALLTAVLGLEPDVPGGTLRVTGSTPPVVGAVHVRGLRVAGASLEVRTDRHGAVVAITLDGADGVAIV</sequence>
<protein>
    <submittedName>
        <fullName evidence="3">Amylo-alpha-1,6-glucosidase</fullName>
    </submittedName>
</protein>
<gene>
    <name evidence="3" type="ORF">N868_09850</name>
</gene>
<proteinExistence type="predicted"/>
<dbReference type="RefSeq" id="WP_043602401.1">
    <property type="nucleotide sequence ID" value="NZ_AXCY01000003.1"/>
</dbReference>
<dbReference type="GO" id="GO:0005975">
    <property type="term" value="P:carbohydrate metabolic process"/>
    <property type="evidence" value="ECO:0007669"/>
    <property type="project" value="InterPro"/>
</dbReference>
<dbReference type="Proteomes" id="UP000029839">
    <property type="component" value="Unassembled WGS sequence"/>
</dbReference>
<dbReference type="SUPFAM" id="SSF48208">
    <property type="entry name" value="Six-hairpin glycosidases"/>
    <property type="match status" value="1"/>
</dbReference>
<dbReference type="Gene3D" id="1.50.10.10">
    <property type="match status" value="1"/>
</dbReference>
<reference evidence="3 4" key="1">
    <citation type="submission" date="2013-08" db="EMBL/GenBank/DDBJ databases">
        <title>Genome sequencing of Cellulomonas carbonis T26.</title>
        <authorList>
            <person name="Chen F."/>
            <person name="Li Y."/>
            <person name="Wang G."/>
        </authorList>
    </citation>
    <scope>NUCLEOTIDE SEQUENCE [LARGE SCALE GENOMIC DNA]</scope>
    <source>
        <strain evidence="3 4">T26</strain>
    </source>
</reference>
<accession>A0A0A0BX53</accession>